<protein>
    <submittedName>
        <fullName evidence="1">Uncharacterized protein</fullName>
    </submittedName>
</protein>
<proteinExistence type="predicted"/>
<keyword evidence="2" id="KW-1185">Reference proteome</keyword>
<dbReference type="Proteomes" id="UP000290759">
    <property type="component" value="Unassembled WGS sequence"/>
</dbReference>
<evidence type="ECO:0000313" key="2">
    <source>
        <dbReference type="Proteomes" id="UP000290759"/>
    </source>
</evidence>
<sequence>MAGQEKVLGKSKLGRPAIGKGVQINSSFRPEDVSALDAWIADQPEPQPGRPEAVRLALRDWLIGLGYLPARDDPEMAN</sequence>
<dbReference type="AlphaFoldDB" id="A0A4Q2TYP3"/>
<gene>
    <name evidence="1" type="ORF">D3273_25175</name>
</gene>
<accession>A0A4Q2TYP3</accession>
<evidence type="ECO:0000313" key="1">
    <source>
        <dbReference type="EMBL" id="RYC29213.1"/>
    </source>
</evidence>
<comment type="caution">
    <text evidence="1">The sequence shown here is derived from an EMBL/GenBank/DDBJ whole genome shotgun (WGS) entry which is preliminary data.</text>
</comment>
<reference evidence="1 2" key="1">
    <citation type="submission" date="2018-12" db="EMBL/GenBank/DDBJ databases">
        <authorList>
            <person name="Grouzdev D.S."/>
            <person name="Krutkina M.S."/>
        </authorList>
    </citation>
    <scope>NUCLEOTIDE SEQUENCE [LARGE SCALE GENOMIC DNA]</scope>
    <source>
        <strain evidence="1 2">RmlP026</strain>
    </source>
</reference>
<dbReference type="EMBL" id="QYBB01000063">
    <property type="protein sequence ID" value="RYC29213.1"/>
    <property type="molecule type" value="Genomic_DNA"/>
</dbReference>
<dbReference type="OrthoDB" id="7452585at2"/>
<name>A0A4Q2TYP3_9HYPH</name>
<reference evidence="1 2" key="2">
    <citation type="submission" date="2019-02" db="EMBL/GenBank/DDBJ databases">
        <title>'Lichenibacterium ramalinii' gen. nov. sp. nov., 'Lichenibacterium minor' gen. nov. sp. nov.</title>
        <authorList>
            <person name="Pankratov T."/>
        </authorList>
    </citation>
    <scope>NUCLEOTIDE SEQUENCE [LARGE SCALE GENOMIC DNA]</scope>
    <source>
        <strain evidence="1 2">RmlP026</strain>
    </source>
</reference>
<organism evidence="1 2">
    <name type="scientific">Lichenibacterium minor</name>
    <dbReference type="NCBI Taxonomy" id="2316528"/>
    <lineage>
        <taxon>Bacteria</taxon>
        <taxon>Pseudomonadati</taxon>
        <taxon>Pseudomonadota</taxon>
        <taxon>Alphaproteobacteria</taxon>
        <taxon>Hyphomicrobiales</taxon>
        <taxon>Lichenihabitantaceae</taxon>
        <taxon>Lichenibacterium</taxon>
    </lineage>
</organism>